<accession>A0A2G6KGM9</accession>
<dbReference type="InterPro" id="IPR001789">
    <property type="entry name" value="Sig_transdc_resp-reg_receiver"/>
</dbReference>
<protein>
    <recommendedName>
        <fullName evidence="12">Patatin</fullName>
    </recommendedName>
</protein>
<dbReference type="Pfam" id="PF00072">
    <property type="entry name" value="Response_reg"/>
    <property type="match status" value="1"/>
</dbReference>
<evidence type="ECO:0000313" key="11">
    <source>
        <dbReference type="Proteomes" id="UP000230821"/>
    </source>
</evidence>
<sequence>MSDTLSTLPGRHYILCVDDEQAILNQLSNQLEEAFGDVCSFEYAESAEEAFEILSNIERQGDIVLLVISDQVMPGMKGDEFLEVVNRRFPQAHKILLTGYAGLESAMRAINYAGLDRYLEKPWDKEEFLVTVRGLLSSETLAVAPKGFHTREAIRNVQMFRDLPENAIDSIAENLKLVAFQKDEVVFTIDDPGDCLYIIKSGEVKVVAGVGDRGEVLTYLGRGNYFGEMALLTGDPRSASIITTMDSELLMLTKQDFDFLIQHHPSIALALSHMLSQRLREVSIKKAGRQNKIICIFNTLFGQYEQTVVPEIAQSLMRETNGRVFVVDLDPASHQRQLEPEQQEKNAAWVIDHLDNIQDDELSSMLPRYENGVKFFIPPLSERYPLSSYIVRLLSMLKDSYNFVLVHVKADSELGEGEIKIMEQANTVLYLLNQTKCTIGGPRRLLHMFQREYGQLLKKFEVVVARQEPDSAFSELLTSFVEHHRIHFLRVGESLQSFFQLHRRNSAPVTAESAASQARRDVSRIARRLGNVSVGLVLGGGGARAYAHLGVLKVLQEEGIPIDIIAGTSMGAFLGALHIMGYSIEDILDISRDTWKKLNSPLSWTIPRIAFIKGKRIKHLVHDIFGETLIEDLPLPFFCVAGDLVSGQEVVLGSGELYKAILATGALPGFFAPVSLKNMYLVDGGVVNNVPGDVLKKQGVDMVIAVDVTPEREVHLRPEKHFSEQIVPERKLSQRFLQLVRLLKSRYGTVLLPRIIMRVIAIEGLEITRNKSRYFDIHIKPALEDFDLFDFRRLRDIVDIGEEAGRAEIAKIRETISSLKR</sequence>
<feature type="short sequence motif" description="DGA/G" evidence="6">
    <location>
        <begin position="683"/>
        <end position="685"/>
    </location>
</feature>
<evidence type="ECO:0000259" key="7">
    <source>
        <dbReference type="PROSITE" id="PS50042"/>
    </source>
</evidence>
<dbReference type="InterPro" id="IPR050301">
    <property type="entry name" value="NTE"/>
</dbReference>
<evidence type="ECO:0000256" key="1">
    <source>
        <dbReference type="ARBA" id="ARBA00006636"/>
    </source>
</evidence>
<dbReference type="GO" id="GO:0016042">
    <property type="term" value="P:lipid catabolic process"/>
    <property type="evidence" value="ECO:0007669"/>
    <property type="project" value="UniProtKB-UniRule"/>
</dbReference>
<dbReference type="InterPro" id="IPR000595">
    <property type="entry name" value="cNMP-bd_dom"/>
</dbReference>
<dbReference type="CDD" id="cd00038">
    <property type="entry name" value="CAP_ED"/>
    <property type="match status" value="1"/>
</dbReference>
<feature type="active site" description="Nucleophile" evidence="6">
    <location>
        <position position="569"/>
    </location>
</feature>
<dbReference type="SUPFAM" id="SSF51206">
    <property type="entry name" value="cAMP-binding domain-like"/>
    <property type="match status" value="1"/>
</dbReference>
<dbReference type="PANTHER" id="PTHR14226">
    <property type="entry name" value="NEUROPATHY TARGET ESTERASE/SWISS CHEESE D.MELANOGASTER"/>
    <property type="match status" value="1"/>
</dbReference>
<dbReference type="PROSITE" id="PS50042">
    <property type="entry name" value="CNMP_BINDING_3"/>
    <property type="match status" value="1"/>
</dbReference>
<keyword evidence="4 6" id="KW-0443">Lipid metabolism</keyword>
<comment type="caution">
    <text evidence="10">The sequence shown here is derived from an EMBL/GenBank/DDBJ whole genome shotgun (WGS) entry which is preliminary data.</text>
</comment>
<keyword evidence="3 6" id="KW-0442">Lipid degradation</keyword>
<gene>
    <name evidence="10" type="ORF">CSA56_06665</name>
</gene>
<feature type="domain" description="Cyclic nucleotide-binding" evidence="7">
    <location>
        <begin position="159"/>
        <end position="261"/>
    </location>
</feature>
<dbReference type="SMART" id="SM00100">
    <property type="entry name" value="cNMP"/>
    <property type="match status" value="1"/>
</dbReference>
<feature type="domain" description="Response regulatory" evidence="8">
    <location>
        <begin position="13"/>
        <end position="136"/>
    </location>
</feature>
<dbReference type="InterPro" id="IPR018488">
    <property type="entry name" value="cNMP-bd_CS"/>
</dbReference>
<dbReference type="EMBL" id="PDSK01000075">
    <property type="protein sequence ID" value="PIE34813.1"/>
    <property type="molecule type" value="Genomic_DNA"/>
</dbReference>
<dbReference type="InterPro" id="IPR011006">
    <property type="entry name" value="CheY-like_superfamily"/>
</dbReference>
<evidence type="ECO:0000256" key="4">
    <source>
        <dbReference type="ARBA" id="ARBA00023098"/>
    </source>
</evidence>
<dbReference type="InterPro" id="IPR014710">
    <property type="entry name" value="RmlC-like_jellyroll"/>
</dbReference>
<evidence type="ECO:0000259" key="9">
    <source>
        <dbReference type="PROSITE" id="PS51635"/>
    </source>
</evidence>
<evidence type="ECO:0000256" key="5">
    <source>
        <dbReference type="PROSITE-ProRule" id="PRU00169"/>
    </source>
</evidence>
<evidence type="ECO:0008006" key="12">
    <source>
        <dbReference type="Google" id="ProtNLM"/>
    </source>
</evidence>
<dbReference type="InterPro" id="IPR027417">
    <property type="entry name" value="P-loop_NTPase"/>
</dbReference>
<dbReference type="AlphaFoldDB" id="A0A2G6KGM9"/>
<dbReference type="InterPro" id="IPR018490">
    <property type="entry name" value="cNMP-bd_dom_sf"/>
</dbReference>
<name>A0A2G6KGM9_9BACT</name>
<dbReference type="Gene3D" id="3.40.50.2300">
    <property type="match status" value="1"/>
</dbReference>
<reference evidence="10 11" key="1">
    <citation type="submission" date="2017-10" db="EMBL/GenBank/DDBJ databases">
        <title>Novel microbial diversity and functional potential in the marine mammal oral microbiome.</title>
        <authorList>
            <person name="Dudek N.K."/>
            <person name="Sun C.L."/>
            <person name="Burstein D."/>
            <person name="Kantor R.S."/>
            <person name="Aliaga Goltsman D.S."/>
            <person name="Bik E.M."/>
            <person name="Thomas B.C."/>
            <person name="Banfield J.F."/>
            <person name="Relman D.A."/>
        </authorList>
    </citation>
    <scope>NUCLEOTIDE SEQUENCE [LARGE SCALE GENOMIC DNA]</scope>
    <source>
        <strain evidence="10">DOLJORAL78_47_16</strain>
    </source>
</reference>
<evidence type="ECO:0000259" key="8">
    <source>
        <dbReference type="PROSITE" id="PS50110"/>
    </source>
</evidence>
<dbReference type="CDD" id="cd07205">
    <property type="entry name" value="Pat_PNPLA6_PNPLA7_NTE1_like"/>
    <property type="match status" value="1"/>
</dbReference>
<keyword evidence="2 6" id="KW-0378">Hydrolase</keyword>
<dbReference type="PROSITE" id="PS50110">
    <property type="entry name" value="RESPONSE_REGULATORY"/>
    <property type="match status" value="1"/>
</dbReference>
<dbReference type="SMART" id="SM00448">
    <property type="entry name" value="REC"/>
    <property type="match status" value="1"/>
</dbReference>
<evidence type="ECO:0000256" key="2">
    <source>
        <dbReference type="ARBA" id="ARBA00022801"/>
    </source>
</evidence>
<dbReference type="Gene3D" id="3.40.1090.10">
    <property type="entry name" value="Cytosolic phospholipase A2 catalytic domain"/>
    <property type="match status" value="1"/>
</dbReference>
<evidence type="ECO:0000313" key="10">
    <source>
        <dbReference type="EMBL" id="PIE34813.1"/>
    </source>
</evidence>
<dbReference type="InterPro" id="IPR016035">
    <property type="entry name" value="Acyl_Trfase/lysoPLipase"/>
</dbReference>
<dbReference type="Gene3D" id="3.40.50.300">
    <property type="entry name" value="P-loop containing nucleotide triphosphate hydrolases"/>
    <property type="match status" value="1"/>
</dbReference>
<dbReference type="Pfam" id="PF01734">
    <property type="entry name" value="Patatin"/>
    <property type="match status" value="1"/>
</dbReference>
<dbReference type="PANTHER" id="PTHR14226:SF76">
    <property type="entry name" value="NTE FAMILY PROTEIN RSSA"/>
    <property type="match status" value="1"/>
</dbReference>
<dbReference type="Proteomes" id="UP000230821">
    <property type="component" value="Unassembled WGS sequence"/>
</dbReference>
<dbReference type="GO" id="GO:0004622">
    <property type="term" value="F:phosphatidylcholine lysophospholipase activity"/>
    <property type="evidence" value="ECO:0007669"/>
    <property type="project" value="UniProtKB-ARBA"/>
</dbReference>
<evidence type="ECO:0000256" key="6">
    <source>
        <dbReference type="PROSITE-ProRule" id="PRU01161"/>
    </source>
</evidence>
<dbReference type="InterPro" id="IPR002641">
    <property type="entry name" value="PNPLA_dom"/>
</dbReference>
<feature type="active site" description="Proton acceptor" evidence="6">
    <location>
        <position position="683"/>
    </location>
</feature>
<dbReference type="PROSITE" id="PS00889">
    <property type="entry name" value="CNMP_BINDING_2"/>
    <property type="match status" value="1"/>
</dbReference>
<evidence type="ECO:0000256" key="3">
    <source>
        <dbReference type="ARBA" id="ARBA00022963"/>
    </source>
</evidence>
<comment type="similarity">
    <text evidence="1">Belongs to the NTE family.</text>
</comment>
<keyword evidence="5" id="KW-0597">Phosphoprotein</keyword>
<proteinExistence type="inferred from homology"/>
<dbReference type="SUPFAM" id="SSF52151">
    <property type="entry name" value="FabD/lysophospholipase-like"/>
    <property type="match status" value="1"/>
</dbReference>
<feature type="modified residue" description="4-aspartylphosphate" evidence="5">
    <location>
        <position position="70"/>
    </location>
</feature>
<comment type="caution">
    <text evidence="6">Lacks conserved residue(s) required for the propagation of feature annotation.</text>
</comment>
<feature type="short sequence motif" description="GXSXG" evidence="6">
    <location>
        <begin position="567"/>
        <end position="571"/>
    </location>
</feature>
<dbReference type="GO" id="GO:0000160">
    <property type="term" value="P:phosphorelay signal transduction system"/>
    <property type="evidence" value="ECO:0007669"/>
    <property type="project" value="InterPro"/>
</dbReference>
<dbReference type="PROSITE" id="PS51635">
    <property type="entry name" value="PNPLA"/>
    <property type="match status" value="1"/>
</dbReference>
<dbReference type="Pfam" id="PF00027">
    <property type="entry name" value="cNMP_binding"/>
    <property type="match status" value="1"/>
</dbReference>
<dbReference type="Gene3D" id="2.60.120.10">
    <property type="entry name" value="Jelly Rolls"/>
    <property type="match status" value="1"/>
</dbReference>
<dbReference type="SUPFAM" id="SSF52172">
    <property type="entry name" value="CheY-like"/>
    <property type="match status" value="1"/>
</dbReference>
<feature type="domain" description="PNPLA" evidence="9">
    <location>
        <begin position="536"/>
        <end position="696"/>
    </location>
</feature>
<organism evidence="10 11">
    <name type="scientific">candidate division KSB3 bacterium</name>
    <dbReference type="NCBI Taxonomy" id="2044937"/>
    <lineage>
        <taxon>Bacteria</taxon>
        <taxon>candidate division KSB3</taxon>
    </lineage>
</organism>